<comment type="similarity">
    <text evidence="2">Belongs to the EamA transporter family.</text>
</comment>
<gene>
    <name evidence="10" type="ORF">SAML0227</name>
    <name evidence="9" type="ORF">SAML0228</name>
</gene>
<dbReference type="GO" id="GO:0016020">
    <property type="term" value="C:membrane"/>
    <property type="evidence" value="ECO:0007669"/>
    <property type="project" value="UniProtKB-SubCell"/>
</dbReference>
<sequence length="324" mass="33180">MWMHFAYTDGALIVEAMKLDSSPVASPRGTTVDGTASSRGTGRGAGVALKLGSGLSNQTGASIAALAFPVLGPVGVVAVRQWVAAVVLVAVGRPRLRHFTAAQWRPVLGLALVFAVMNLSLYAAIERIGLGLAVTLEFLGPLAVALASSRRRVDLVAAVAAAAAVVVLTRPTPSTDYLGIGLALLAAACWACYILLNRTVGARLPGLEGSAAAAAVSGALYLPVGVWVLWHHPPTAMALGCALAAGVLSSAVPFLADLLALRRIPAHFFGVFMSVNPVFAALAGLTLLGQHLDVLAWLAIAVIVGANTVAVSTAHRPTTHRSTT</sequence>
<evidence type="ECO:0000256" key="4">
    <source>
        <dbReference type="ARBA" id="ARBA00022989"/>
    </source>
</evidence>
<evidence type="ECO:0000256" key="2">
    <source>
        <dbReference type="ARBA" id="ARBA00007362"/>
    </source>
</evidence>
<protein>
    <submittedName>
        <fullName evidence="9">Putative membrane transport protein</fullName>
    </submittedName>
</protein>
<proteinExistence type="inferred from homology"/>
<comment type="subcellular location">
    <subcellularLocation>
        <location evidence="1">Membrane</location>
        <topology evidence="1">Multi-pass membrane protein</topology>
    </subcellularLocation>
</comment>
<dbReference type="SUPFAM" id="SSF103481">
    <property type="entry name" value="Multidrug resistance efflux transporter EmrE"/>
    <property type="match status" value="2"/>
</dbReference>
<dbReference type="PANTHER" id="PTHR32322">
    <property type="entry name" value="INNER MEMBRANE TRANSPORTER"/>
    <property type="match status" value="1"/>
</dbReference>
<feature type="transmembrane region" description="Helical" evidence="7">
    <location>
        <begin position="177"/>
        <end position="196"/>
    </location>
</feature>
<reference evidence="10" key="2">
    <citation type="journal article" date="2006" name="Mol. Biol. Evol.">
        <title>Evolution of the terminal regions of the Streptomyces linear chromosome.</title>
        <authorList>
            <person name="Choulet F."/>
            <person name="Aigle B."/>
            <person name="Gallois A."/>
            <person name="Mangenot S."/>
            <person name="Gerbaud C."/>
            <person name="Truong C."/>
            <person name="Francou F.X."/>
            <person name="Fourrier C."/>
            <person name="Guerineau M."/>
            <person name="Decaris B."/>
            <person name="Barbe V."/>
            <person name="Pernodet J.L."/>
            <person name="Leblond P."/>
        </authorList>
    </citation>
    <scope>NUCLEOTIDE SEQUENCE</scope>
    <source>
        <strain evidence="10">ATCC 23877</strain>
    </source>
</reference>
<dbReference type="EMBL" id="AJ937740">
    <property type="protein sequence ID" value="CAI78157.1"/>
    <property type="molecule type" value="Genomic_DNA"/>
</dbReference>
<accession>Q1RRD1</accession>
<feature type="transmembrane region" description="Helical" evidence="7">
    <location>
        <begin position="208"/>
        <end position="230"/>
    </location>
</feature>
<feature type="transmembrane region" description="Helical" evidence="7">
    <location>
        <begin position="236"/>
        <end position="256"/>
    </location>
</feature>
<evidence type="ECO:0000256" key="5">
    <source>
        <dbReference type="ARBA" id="ARBA00023136"/>
    </source>
</evidence>
<keyword evidence="5 7" id="KW-0472">Membrane</keyword>
<dbReference type="PANTHER" id="PTHR32322:SF2">
    <property type="entry name" value="EAMA DOMAIN-CONTAINING PROTEIN"/>
    <property type="match status" value="1"/>
</dbReference>
<feature type="transmembrane region" description="Helical" evidence="7">
    <location>
        <begin position="153"/>
        <end position="171"/>
    </location>
</feature>
<dbReference type="EMBL" id="AM238663">
    <property type="protein sequence ID" value="CAJ89214.1"/>
    <property type="molecule type" value="Genomic_DNA"/>
</dbReference>
<feature type="transmembrane region" description="Helical" evidence="7">
    <location>
        <begin position="104"/>
        <end position="122"/>
    </location>
</feature>
<feature type="transmembrane region" description="Helical" evidence="7">
    <location>
        <begin position="63"/>
        <end position="92"/>
    </location>
</feature>
<evidence type="ECO:0000256" key="1">
    <source>
        <dbReference type="ARBA" id="ARBA00004141"/>
    </source>
</evidence>
<evidence type="ECO:0000256" key="7">
    <source>
        <dbReference type="SAM" id="Phobius"/>
    </source>
</evidence>
<dbReference type="InterPro" id="IPR050638">
    <property type="entry name" value="AA-Vitamin_Transporters"/>
</dbReference>
<dbReference type="AlphaFoldDB" id="Q1RRD1"/>
<reference evidence="9" key="1">
    <citation type="journal article" date="2006" name="J. Bacteriol.">
        <title>Intraspecific variability of the terminal inverted repeats of the linear chromosome of Streptomyces ambofaciens.</title>
        <authorList>
            <person name="Choulet F."/>
            <person name="Gallois A."/>
            <person name="Aigle B."/>
            <person name="Mangenot S."/>
            <person name="Gerbaud C."/>
            <person name="Truong C."/>
            <person name="Francou F.X."/>
            <person name="Borges F."/>
            <person name="Fourrier C."/>
            <person name="Guerineau M."/>
            <person name="Decaris B."/>
            <person name="Barbe V."/>
            <person name="Pernodet J.L."/>
            <person name="Leblond P."/>
        </authorList>
    </citation>
    <scope>NUCLEOTIDE SEQUENCE</scope>
    <source>
        <strain evidence="9">ATCC 23877</strain>
    </source>
</reference>
<evidence type="ECO:0000313" key="10">
    <source>
        <dbReference type="EMBL" id="CAJ89214.1"/>
    </source>
</evidence>
<dbReference type="Pfam" id="PF00892">
    <property type="entry name" value="EamA"/>
    <property type="match status" value="1"/>
</dbReference>
<feature type="domain" description="EamA" evidence="8">
    <location>
        <begin position="178"/>
        <end position="306"/>
    </location>
</feature>
<feature type="region of interest" description="Disordered" evidence="6">
    <location>
        <begin position="24"/>
        <end position="43"/>
    </location>
</feature>
<keyword evidence="3 7" id="KW-0812">Transmembrane</keyword>
<evidence type="ECO:0000256" key="6">
    <source>
        <dbReference type="SAM" id="MobiDB-lite"/>
    </source>
</evidence>
<dbReference type="InterPro" id="IPR037185">
    <property type="entry name" value="EmrE-like"/>
</dbReference>
<feature type="transmembrane region" description="Helical" evidence="7">
    <location>
        <begin position="294"/>
        <end position="314"/>
    </location>
</feature>
<organism evidence="9">
    <name type="scientific">Streptomyces ambofaciens (strain ATCC 23877 / 3486 / DSM 40053 / JCM 4204 / NBRC 12836 / NRRL B-2516)</name>
    <dbReference type="NCBI Taxonomy" id="278992"/>
    <lineage>
        <taxon>Bacteria</taxon>
        <taxon>Bacillati</taxon>
        <taxon>Actinomycetota</taxon>
        <taxon>Actinomycetes</taxon>
        <taxon>Kitasatosporales</taxon>
        <taxon>Streptomycetaceae</taxon>
        <taxon>Streptomyces</taxon>
    </lineage>
</organism>
<evidence type="ECO:0000256" key="3">
    <source>
        <dbReference type="ARBA" id="ARBA00022692"/>
    </source>
</evidence>
<evidence type="ECO:0000313" key="9">
    <source>
        <dbReference type="EMBL" id="CAI78157.1"/>
    </source>
</evidence>
<evidence type="ECO:0000259" key="8">
    <source>
        <dbReference type="Pfam" id="PF00892"/>
    </source>
</evidence>
<feature type="transmembrane region" description="Helical" evidence="7">
    <location>
        <begin position="268"/>
        <end position="288"/>
    </location>
</feature>
<keyword evidence="4 7" id="KW-1133">Transmembrane helix</keyword>
<dbReference type="InterPro" id="IPR000620">
    <property type="entry name" value="EamA_dom"/>
</dbReference>
<feature type="transmembrane region" description="Helical" evidence="7">
    <location>
        <begin position="128"/>
        <end position="146"/>
    </location>
</feature>
<feature type="compositionally biased region" description="Polar residues" evidence="6">
    <location>
        <begin position="28"/>
        <end position="40"/>
    </location>
</feature>
<name>Q1RRD1_STRA7</name>